<dbReference type="EMBL" id="JANPWB010000012">
    <property type="protein sequence ID" value="KAJ1118283.1"/>
    <property type="molecule type" value="Genomic_DNA"/>
</dbReference>
<accession>A0AAV7NQC9</accession>
<organism evidence="1 2">
    <name type="scientific">Pleurodeles waltl</name>
    <name type="common">Iberian ribbed newt</name>
    <dbReference type="NCBI Taxonomy" id="8319"/>
    <lineage>
        <taxon>Eukaryota</taxon>
        <taxon>Metazoa</taxon>
        <taxon>Chordata</taxon>
        <taxon>Craniata</taxon>
        <taxon>Vertebrata</taxon>
        <taxon>Euteleostomi</taxon>
        <taxon>Amphibia</taxon>
        <taxon>Batrachia</taxon>
        <taxon>Caudata</taxon>
        <taxon>Salamandroidea</taxon>
        <taxon>Salamandridae</taxon>
        <taxon>Pleurodelinae</taxon>
        <taxon>Pleurodeles</taxon>
    </lineage>
</organism>
<evidence type="ECO:0000313" key="1">
    <source>
        <dbReference type="EMBL" id="KAJ1118283.1"/>
    </source>
</evidence>
<gene>
    <name evidence="1" type="ORF">NDU88_006478</name>
</gene>
<proteinExistence type="predicted"/>
<sequence>MTPRGHPENPRTQRLRHCVKGAGEQRCGRGEALRAESRGLELTCSCRTPDTAAQYQHYTNATALRDSLN</sequence>
<name>A0AAV7NQC9_PLEWA</name>
<protein>
    <submittedName>
        <fullName evidence="1">Uncharacterized protein</fullName>
    </submittedName>
</protein>
<comment type="caution">
    <text evidence="1">The sequence shown here is derived from an EMBL/GenBank/DDBJ whole genome shotgun (WGS) entry which is preliminary data.</text>
</comment>
<dbReference type="AlphaFoldDB" id="A0AAV7NQC9"/>
<evidence type="ECO:0000313" key="2">
    <source>
        <dbReference type="Proteomes" id="UP001066276"/>
    </source>
</evidence>
<dbReference type="Proteomes" id="UP001066276">
    <property type="component" value="Chromosome 8"/>
</dbReference>
<reference evidence="1" key="1">
    <citation type="journal article" date="2022" name="bioRxiv">
        <title>Sequencing and chromosome-scale assembly of the giantPleurodeles waltlgenome.</title>
        <authorList>
            <person name="Brown T."/>
            <person name="Elewa A."/>
            <person name="Iarovenko S."/>
            <person name="Subramanian E."/>
            <person name="Araus A.J."/>
            <person name="Petzold A."/>
            <person name="Susuki M."/>
            <person name="Suzuki K.-i.T."/>
            <person name="Hayashi T."/>
            <person name="Toyoda A."/>
            <person name="Oliveira C."/>
            <person name="Osipova E."/>
            <person name="Leigh N.D."/>
            <person name="Simon A."/>
            <person name="Yun M.H."/>
        </authorList>
    </citation>
    <scope>NUCLEOTIDE SEQUENCE</scope>
    <source>
        <strain evidence="1">20211129_DDA</strain>
        <tissue evidence="1">Liver</tissue>
    </source>
</reference>
<keyword evidence="2" id="KW-1185">Reference proteome</keyword>